<feature type="non-terminal residue" evidence="3">
    <location>
        <position position="1"/>
    </location>
</feature>
<dbReference type="Proteomes" id="UP000242180">
    <property type="component" value="Unassembled WGS sequence"/>
</dbReference>
<evidence type="ECO:0000256" key="1">
    <source>
        <dbReference type="SAM" id="MobiDB-lite"/>
    </source>
</evidence>
<feature type="region of interest" description="Disordered" evidence="1">
    <location>
        <begin position="1"/>
        <end position="21"/>
    </location>
</feature>
<evidence type="ECO:0000256" key="2">
    <source>
        <dbReference type="SAM" id="Phobius"/>
    </source>
</evidence>
<feature type="transmembrane region" description="Helical" evidence="2">
    <location>
        <begin position="35"/>
        <end position="56"/>
    </location>
</feature>
<dbReference type="InParanoid" id="A0A1X2H6T6"/>
<sequence>MFSSPFTMTSKCNGQSSSKSTSCSWLEFCSDLSRVQLYASIVLMELVFSFLLGLLVGGTREVVSL</sequence>
<name>A0A1X2H6T6_SYNRA</name>
<keyword evidence="2" id="KW-0472">Membrane</keyword>
<reference evidence="3 4" key="1">
    <citation type="submission" date="2016-07" db="EMBL/GenBank/DDBJ databases">
        <title>Pervasive Adenine N6-methylation of Active Genes in Fungi.</title>
        <authorList>
            <consortium name="DOE Joint Genome Institute"/>
            <person name="Mondo S.J."/>
            <person name="Dannebaum R.O."/>
            <person name="Kuo R.C."/>
            <person name="Labutti K."/>
            <person name="Haridas S."/>
            <person name="Kuo A."/>
            <person name="Salamov A."/>
            <person name="Ahrendt S.R."/>
            <person name="Lipzen A."/>
            <person name="Sullivan W."/>
            <person name="Andreopoulos W.B."/>
            <person name="Clum A."/>
            <person name="Lindquist E."/>
            <person name="Daum C."/>
            <person name="Ramamoorthy G.K."/>
            <person name="Gryganskyi A."/>
            <person name="Culley D."/>
            <person name="Magnuson J.K."/>
            <person name="James T.Y."/>
            <person name="O'Malley M.A."/>
            <person name="Stajich J.E."/>
            <person name="Spatafora J.W."/>
            <person name="Visel A."/>
            <person name="Grigoriev I.V."/>
        </authorList>
    </citation>
    <scope>NUCLEOTIDE SEQUENCE [LARGE SCALE GENOMIC DNA]</scope>
    <source>
        <strain evidence="3 4">NRRL 2496</strain>
    </source>
</reference>
<protein>
    <submittedName>
        <fullName evidence="3">Uncharacterized protein</fullName>
    </submittedName>
</protein>
<evidence type="ECO:0000313" key="4">
    <source>
        <dbReference type="Proteomes" id="UP000242180"/>
    </source>
</evidence>
<organism evidence="3 4">
    <name type="scientific">Syncephalastrum racemosum</name>
    <name type="common">Filamentous fungus</name>
    <dbReference type="NCBI Taxonomy" id="13706"/>
    <lineage>
        <taxon>Eukaryota</taxon>
        <taxon>Fungi</taxon>
        <taxon>Fungi incertae sedis</taxon>
        <taxon>Mucoromycota</taxon>
        <taxon>Mucoromycotina</taxon>
        <taxon>Mucoromycetes</taxon>
        <taxon>Mucorales</taxon>
        <taxon>Syncephalastraceae</taxon>
        <taxon>Syncephalastrum</taxon>
    </lineage>
</organism>
<dbReference type="EMBL" id="MCGN01000008">
    <property type="protein sequence ID" value="ORY94196.1"/>
    <property type="molecule type" value="Genomic_DNA"/>
</dbReference>
<evidence type="ECO:0000313" key="3">
    <source>
        <dbReference type="EMBL" id="ORY94196.1"/>
    </source>
</evidence>
<keyword evidence="2" id="KW-0812">Transmembrane</keyword>
<comment type="caution">
    <text evidence="3">The sequence shown here is derived from an EMBL/GenBank/DDBJ whole genome shotgun (WGS) entry which is preliminary data.</text>
</comment>
<proteinExistence type="predicted"/>
<gene>
    <name evidence="3" type="ORF">BCR43DRAFT_496028</name>
</gene>
<accession>A0A1X2H6T6</accession>
<keyword evidence="4" id="KW-1185">Reference proteome</keyword>
<keyword evidence="2" id="KW-1133">Transmembrane helix</keyword>
<dbReference type="AlphaFoldDB" id="A0A1X2H6T6"/>